<evidence type="ECO:0000256" key="4">
    <source>
        <dbReference type="ARBA" id="ARBA00023237"/>
    </source>
</evidence>
<evidence type="ECO:0000313" key="8">
    <source>
        <dbReference type="Proteomes" id="UP000182517"/>
    </source>
</evidence>
<dbReference type="SUPFAM" id="SSF103088">
    <property type="entry name" value="OmpA-like"/>
    <property type="match status" value="1"/>
</dbReference>
<dbReference type="Gene3D" id="3.30.1330.60">
    <property type="entry name" value="OmpA-like domain"/>
    <property type="match status" value="1"/>
</dbReference>
<dbReference type="InterPro" id="IPR006665">
    <property type="entry name" value="OmpA-like"/>
</dbReference>
<dbReference type="PROSITE" id="PS51123">
    <property type="entry name" value="OMPA_2"/>
    <property type="match status" value="1"/>
</dbReference>
<evidence type="ECO:0000313" key="7">
    <source>
        <dbReference type="EMBL" id="APG26731.1"/>
    </source>
</evidence>
<accession>A0A1L3GLG4</accession>
<keyword evidence="3 5" id="KW-0472">Membrane</keyword>
<dbReference type="Pfam" id="PF06629">
    <property type="entry name" value="MipA"/>
    <property type="match status" value="1"/>
</dbReference>
<dbReference type="AlphaFoldDB" id="A0A1L3GLG4"/>
<name>A0A1L3GLG4_9BACT</name>
<keyword evidence="4" id="KW-0998">Cell outer membrane</keyword>
<evidence type="ECO:0000256" key="1">
    <source>
        <dbReference type="ARBA" id="ARBA00004442"/>
    </source>
</evidence>
<dbReference type="GO" id="GO:0009279">
    <property type="term" value="C:cell outer membrane"/>
    <property type="evidence" value="ECO:0007669"/>
    <property type="project" value="UniProtKB-SubCell"/>
</dbReference>
<dbReference type="InterPro" id="IPR003367">
    <property type="entry name" value="Thrombospondin_3-like_rpt"/>
</dbReference>
<dbReference type="RefSeq" id="WP_072282691.1">
    <property type="nucleotide sequence ID" value="NZ_CP015519.1"/>
</dbReference>
<reference evidence="7 8" key="1">
    <citation type="journal article" date="2017" name="Genome Announc.">
        <title>Complete Genome Sequences of Two Acetylene-Fermenting Pelobacter acetylenicus Strains.</title>
        <authorList>
            <person name="Sutton J.M."/>
            <person name="Baesman S.M."/>
            <person name="Fierst J.L."/>
            <person name="Poret-Peterson A.T."/>
            <person name="Oremland R.S."/>
            <person name="Dunlap D.S."/>
            <person name="Akob D.M."/>
        </authorList>
    </citation>
    <scope>NUCLEOTIDE SEQUENCE [LARGE SCALE GENOMIC DNA]</scope>
    <source>
        <strain evidence="7 8">SFB93</strain>
    </source>
</reference>
<dbReference type="Pfam" id="PF00691">
    <property type="entry name" value="OmpA"/>
    <property type="match status" value="1"/>
</dbReference>
<keyword evidence="2" id="KW-0732">Signal</keyword>
<evidence type="ECO:0000256" key="5">
    <source>
        <dbReference type="PROSITE-ProRule" id="PRU00473"/>
    </source>
</evidence>
<evidence type="ECO:0000256" key="3">
    <source>
        <dbReference type="ARBA" id="ARBA00023136"/>
    </source>
</evidence>
<organism evidence="7 8">
    <name type="scientific">Syntrophotalea acetylenivorans</name>
    <dbReference type="NCBI Taxonomy" id="1842532"/>
    <lineage>
        <taxon>Bacteria</taxon>
        <taxon>Pseudomonadati</taxon>
        <taxon>Thermodesulfobacteriota</taxon>
        <taxon>Desulfuromonadia</taxon>
        <taxon>Desulfuromonadales</taxon>
        <taxon>Syntrophotaleaceae</taxon>
        <taxon>Syntrophotalea</taxon>
    </lineage>
</organism>
<dbReference type="EMBL" id="CP015519">
    <property type="protein sequence ID" value="APG26731.1"/>
    <property type="molecule type" value="Genomic_DNA"/>
</dbReference>
<dbReference type="Pfam" id="PF02412">
    <property type="entry name" value="TSP_3"/>
    <property type="match status" value="4"/>
</dbReference>
<dbReference type="PANTHER" id="PTHR30329">
    <property type="entry name" value="STATOR ELEMENT OF FLAGELLAR MOTOR COMPLEX"/>
    <property type="match status" value="1"/>
</dbReference>
<dbReference type="Proteomes" id="UP000182517">
    <property type="component" value="Chromosome"/>
</dbReference>
<dbReference type="InterPro" id="IPR036737">
    <property type="entry name" value="OmpA-like_sf"/>
</dbReference>
<dbReference type="PRINTS" id="PR01021">
    <property type="entry name" value="OMPADOMAIN"/>
</dbReference>
<dbReference type="InterPro" id="IPR050330">
    <property type="entry name" value="Bact_OuterMem_StrucFunc"/>
</dbReference>
<dbReference type="KEGG" id="pef:A7E78_01945"/>
<dbReference type="STRING" id="1842532.A7E78_01945"/>
<dbReference type="GO" id="GO:0005509">
    <property type="term" value="F:calcium ion binding"/>
    <property type="evidence" value="ECO:0007669"/>
    <property type="project" value="InterPro"/>
</dbReference>
<dbReference type="InterPro" id="IPR006664">
    <property type="entry name" value="OMP_bac"/>
</dbReference>
<dbReference type="InterPro" id="IPR028974">
    <property type="entry name" value="TSP_type-3_rpt"/>
</dbReference>
<evidence type="ECO:0000256" key="2">
    <source>
        <dbReference type="ARBA" id="ARBA00022729"/>
    </source>
</evidence>
<gene>
    <name evidence="7" type="ORF">A7E78_01945</name>
</gene>
<comment type="subcellular location">
    <subcellularLocation>
        <location evidence="1">Cell outer membrane</location>
    </subcellularLocation>
</comment>
<dbReference type="CDD" id="cd07185">
    <property type="entry name" value="OmpA_C-like"/>
    <property type="match status" value="1"/>
</dbReference>
<dbReference type="SUPFAM" id="SSF103647">
    <property type="entry name" value="TSP type-3 repeat"/>
    <property type="match status" value="1"/>
</dbReference>
<feature type="domain" description="OmpA-like" evidence="6">
    <location>
        <begin position="324"/>
        <end position="443"/>
    </location>
</feature>
<evidence type="ECO:0000259" key="6">
    <source>
        <dbReference type="PROSITE" id="PS51123"/>
    </source>
</evidence>
<dbReference type="PRINTS" id="PR01023">
    <property type="entry name" value="NAFLGMOTY"/>
</dbReference>
<dbReference type="InterPro" id="IPR010583">
    <property type="entry name" value="MipA"/>
</dbReference>
<dbReference type="PANTHER" id="PTHR30329:SF21">
    <property type="entry name" value="LIPOPROTEIN YIAD-RELATED"/>
    <property type="match status" value="1"/>
</dbReference>
<protein>
    <recommendedName>
        <fullName evidence="6">OmpA-like domain-containing protein</fullName>
    </recommendedName>
</protein>
<sequence>MESSGTRQLGNTLRANLVPSRNWHLGPVVRYRAERDDVEDDEVDLLEEVDAAVELGLFAGYSGEHWLLQLTGLTDAADAHNGSLVELGLGYKIPFQTLGSLTMFAATSYADSDYMDSYFGIDTADSDASGLPVYDADSGFKDASVGLAWQYNFNRNWGMLALAKYTRLLDDAEDSPVVDDEGDADQVLAGIIFNYRFAKKQPEPPPPPMDSDGDGVTDDLDRCPDTPQGVQVDRYGCPLDSDGDGVADYLDECPDTPAGIVVDDVGCPPDSDGDGVPDYLDQCPDTPAGAAIDKYGCPLDTDGDGVPDYLDQCPGTLTGVQVDEKGCPLTMTLDILFDFDDATIKPEFKPELDRAAEFIQKYKDVPQIVIEGHTDSRGAADYNAQLSEDRAEAVRQYLVDNYPIDGKRLVSRGLGEASPIADNTTEAGRAKNRRVEVICCAVLPE</sequence>
<dbReference type="Gene3D" id="4.10.1080.10">
    <property type="entry name" value="TSP type-3 repeat"/>
    <property type="match status" value="1"/>
</dbReference>
<proteinExistence type="predicted"/>
<keyword evidence="8" id="KW-1185">Reference proteome</keyword>
<dbReference type="GO" id="GO:0007155">
    <property type="term" value="P:cell adhesion"/>
    <property type="evidence" value="ECO:0007669"/>
    <property type="project" value="InterPro"/>
</dbReference>